<dbReference type="EC" id="2.1.1.72" evidence="2"/>
<dbReference type="EMBL" id="JAOUSF010000003">
    <property type="protein sequence ID" value="MCU9614131.1"/>
    <property type="molecule type" value="Genomic_DNA"/>
</dbReference>
<evidence type="ECO:0000256" key="3">
    <source>
        <dbReference type="ARBA" id="ARBA00022603"/>
    </source>
</evidence>
<dbReference type="PRINTS" id="PR00505">
    <property type="entry name" value="D12N6MTFRASE"/>
</dbReference>
<dbReference type="GO" id="GO:0032259">
    <property type="term" value="P:methylation"/>
    <property type="evidence" value="ECO:0007669"/>
    <property type="project" value="UniProtKB-KW"/>
</dbReference>
<evidence type="ECO:0000313" key="7">
    <source>
        <dbReference type="EMBL" id="MCU9614131.1"/>
    </source>
</evidence>
<protein>
    <recommendedName>
        <fullName evidence="2">site-specific DNA-methyltransferase (adenine-specific)</fullName>
        <ecNumber evidence="2">2.1.1.72</ecNumber>
    </recommendedName>
</protein>
<organism evidence="7 8">
    <name type="scientific">Perspicuibacillus lycopersici</name>
    <dbReference type="NCBI Taxonomy" id="1325689"/>
    <lineage>
        <taxon>Bacteria</taxon>
        <taxon>Bacillati</taxon>
        <taxon>Bacillota</taxon>
        <taxon>Bacilli</taxon>
        <taxon>Bacillales</taxon>
        <taxon>Bacillaceae</taxon>
        <taxon>Perspicuibacillus</taxon>
    </lineage>
</organism>
<evidence type="ECO:0000256" key="5">
    <source>
        <dbReference type="ARBA" id="ARBA00022691"/>
    </source>
</evidence>
<accession>A0AAE3ITE5</accession>
<evidence type="ECO:0000256" key="1">
    <source>
        <dbReference type="ARBA" id="ARBA00006594"/>
    </source>
</evidence>
<name>A0AAE3ITE5_9BACI</name>
<dbReference type="RefSeq" id="WP_263073368.1">
    <property type="nucleotide sequence ID" value="NZ_JAOUSF010000003.1"/>
</dbReference>
<evidence type="ECO:0000256" key="4">
    <source>
        <dbReference type="ARBA" id="ARBA00022679"/>
    </source>
</evidence>
<dbReference type="GO" id="GO:0043565">
    <property type="term" value="F:sequence-specific DNA binding"/>
    <property type="evidence" value="ECO:0007669"/>
    <property type="project" value="TreeGrafter"/>
</dbReference>
<keyword evidence="3 7" id="KW-0489">Methyltransferase</keyword>
<dbReference type="Gene3D" id="1.10.1020.10">
    <property type="entry name" value="Adenine-specific Methyltransferase, Domain 2"/>
    <property type="match status" value="1"/>
</dbReference>
<dbReference type="InterPro" id="IPR012263">
    <property type="entry name" value="M_m6A_EcoRV"/>
</dbReference>
<dbReference type="Proteomes" id="UP001209318">
    <property type="component" value="Unassembled WGS sequence"/>
</dbReference>
<dbReference type="Pfam" id="PF02086">
    <property type="entry name" value="MethyltransfD12"/>
    <property type="match status" value="1"/>
</dbReference>
<evidence type="ECO:0000313" key="8">
    <source>
        <dbReference type="Proteomes" id="UP001209318"/>
    </source>
</evidence>
<keyword evidence="4" id="KW-0808">Transferase</keyword>
<dbReference type="InterPro" id="IPR023095">
    <property type="entry name" value="Ade_MeTrfase_dom_2"/>
</dbReference>
<proteinExistence type="inferred from homology"/>
<dbReference type="GO" id="GO:0009007">
    <property type="term" value="F:site-specific DNA-methyltransferase (adenine-specific) activity"/>
    <property type="evidence" value="ECO:0007669"/>
    <property type="project" value="UniProtKB-EC"/>
</dbReference>
<comment type="catalytic activity">
    <reaction evidence="6">
        <text>a 2'-deoxyadenosine in DNA + S-adenosyl-L-methionine = an N(6)-methyl-2'-deoxyadenosine in DNA + S-adenosyl-L-homocysteine + H(+)</text>
        <dbReference type="Rhea" id="RHEA:15197"/>
        <dbReference type="Rhea" id="RHEA-COMP:12418"/>
        <dbReference type="Rhea" id="RHEA-COMP:12419"/>
        <dbReference type="ChEBI" id="CHEBI:15378"/>
        <dbReference type="ChEBI" id="CHEBI:57856"/>
        <dbReference type="ChEBI" id="CHEBI:59789"/>
        <dbReference type="ChEBI" id="CHEBI:90615"/>
        <dbReference type="ChEBI" id="CHEBI:90616"/>
        <dbReference type="EC" id="2.1.1.72"/>
    </reaction>
</comment>
<comment type="caution">
    <text evidence="7">The sequence shown here is derived from an EMBL/GenBank/DDBJ whole genome shotgun (WGS) entry which is preliminary data.</text>
</comment>
<sequence>MANPSPLRYPGGKYKIHRYIKALIEQNKSSTYIEPFAGGAGVAIALLLNNDVNKVVINDYDRSIYSFWYSVINHTDELVDKISSCNISIDEWYKQKEIQTGKETMDLLSLGFSTLYLNRTNRSGIIKGGVMGGKNQNGMYKLDCRFNKGDLINKIKLIASKKDHIRVTNMDAVEFIEKVIKKTRNSFTFFDPPYFKQGPALYTNFYTDDDHLLLSNKIQNELINRKWIVTYDHEIEVKKMYDKLPYIEYYLSYSAQNKTKGIEYMFFSKKLNQLNPKDYLQLI</sequence>
<dbReference type="PIRSF" id="PIRSF000398">
    <property type="entry name" value="M_m6A_EcoRV"/>
    <property type="match status" value="1"/>
</dbReference>
<dbReference type="GO" id="GO:0006298">
    <property type="term" value="P:mismatch repair"/>
    <property type="evidence" value="ECO:0007669"/>
    <property type="project" value="TreeGrafter"/>
</dbReference>
<dbReference type="AlphaFoldDB" id="A0AAE3ITE5"/>
<evidence type="ECO:0000256" key="2">
    <source>
        <dbReference type="ARBA" id="ARBA00011900"/>
    </source>
</evidence>
<keyword evidence="5" id="KW-0949">S-adenosyl-L-methionine</keyword>
<keyword evidence="8" id="KW-1185">Reference proteome</keyword>
<dbReference type="GO" id="GO:0009307">
    <property type="term" value="P:DNA restriction-modification system"/>
    <property type="evidence" value="ECO:0007669"/>
    <property type="project" value="InterPro"/>
</dbReference>
<gene>
    <name evidence="7" type="ORF">OEV98_11220</name>
</gene>
<dbReference type="SUPFAM" id="SSF53335">
    <property type="entry name" value="S-adenosyl-L-methionine-dependent methyltransferases"/>
    <property type="match status" value="1"/>
</dbReference>
<dbReference type="InterPro" id="IPR029063">
    <property type="entry name" value="SAM-dependent_MTases_sf"/>
</dbReference>
<dbReference type="PANTHER" id="PTHR30481:SF2">
    <property type="entry name" value="SITE-SPECIFIC DNA-METHYLTRANSFERASE (ADENINE-SPECIFIC)"/>
    <property type="match status" value="1"/>
</dbReference>
<dbReference type="InterPro" id="IPR012327">
    <property type="entry name" value="MeTrfase_D12"/>
</dbReference>
<dbReference type="PANTHER" id="PTHR30481">
    <property type="entry name" value="DNA ADENINE METHYLASE"/>
    <property type="match status" value="1"/>
</dbReference>
<evidence type="ECO:0000256" key="6">
    <source>
        <dbReference type="ARBA" id="ARBA00047942"/>
    </source>
</evidence>
<dbReference type="Gene3D" id="3.40.50.150">
    <property type="entry name" value="Vaccinia Virus protein VP39"/>
    <property type="match status" value="1"/>
</dbReference>
<reference evidence="7" key="1">
    <citation type="submission" date="2022-10" db="EMBL/GenBank/DDBJ databases">
        <title>Description of Fervidibacillus gen. nov. in the family Fervidibacillaceae fam. nov. with two species, Fervidibacillus albus sp. nov., and Fervidibacillus halotolerans sp. nov., isolated from tidal flat sediments.</title>
        <authorList>
            <person name="Kwon K.K."/>
            <person name="Yang S.-H."/>
        </authorList>
    </citation>
    <scope>NUCLEOTIDE SEQUENCE</scope>
    <source>
        <strain evidence="7">JCM 19140</strain>
    </source>
</reference>
<comment type="similarity">
    <text evidence="1">Belongs to the N(4)/N(6)-methyltransferase family.</text>
</comment>
<dbReference type="GO" id="GO:1904047">
    <property type="term" value="F:S-adenosyl-L-methionine binding"/>
    <property type="evidence" value="ECO:0007669"/>
    <property type="project" value="TreeGrafter"/>
</dbReference>